<gene>
    <name evidence="15" type="primary">LOC109478814</name>
</gene>
<comment type="function">
    <text evidence="12 13">Mediates sugar transport across membranes.</text>
</comment>
<feature type="transmembrane region" description="Helical" evidence="13">
    <location>
        <begin position="68"/>
        <end position="89"/>
    </location>
</feature>
<evidence type="ECO:0000313" key="14">
    <source>
        <dbReference type="Proteomes" id="UP000515135"/>
    </source>
</evidence>
<keyword evidence="8" id="KW-0677">Repeat</keyword>
<evidence type="ECO:0000256" key="10">
    <source>
        <dbReference type="ARBA" id="ARBA00023034"/>
    </source>
</evidence>
<protein>
    <recommendedName>
        <fullName evidence="13">Sugar transporter SWEET</fullName>
    </recommendedName>
</protein>
<evidence type="ECO:0000256" key="2">
    <source>
        <dbReference type="ARBA" id="ARBA00004653"/>
    </source>
</evidence>
<dbReference type="GO" id="GO:0051119">
    <property type="term" value="F:sugar transmembrane transporter activity"/>
    <property type="evidence" value="ECO:0007669"/>
    <property type="project" value="InterPro"/>
</dbReference>
<evidence type="ECO:0000256" key="9">
    <source>
        <dbReference type="ARBA" id="ARBA00022989"/>
    </source>
</evidence>
<dbReference type="Proteomes" id="UP000515135">
    <property type="component" value="Unplaced"/>
</dbReference>
<feature type="transmembrane region" description="Helical" evidence="13">
    <location>
        <begin position="125"/>
        <end position="147"/>
    </location>
</feature>
<keyword evidence="6 13" id="KW-0762">Sugar transport</keyword>
<keyword evidence="5" id="KW-1003">Cell membrane</keyword>
<evidence type="ECO:0000256" key="11">
    <source>
        <dbReference type="ARBA" id="ARBA00023136"/>
    </source>
</evidence>
<evidence type="ECO:0000256" key="8">
    <source>
        <dbReference type="ARBA" id="ARBA00022737"/>
    </source>
</evidence>
<evidence type="ECO:0000256" key="13">
    <source>
        <dbReference type="RuleBase" id="RU910715"/>
    </source>
</evidence>
<dbReference type="KEGG" id="bbel:109478814"/>
<feature type="transmembrane region" description="Helical" evidence="13">
    <location>
        <begin position="185"/>
        <end position="208"/>
    </location>
</feature>
<feature type="transmembrane region" description="Helical" evidence="13">
    <location>
        <begin position="101"/>
        <end position="119"/>
    </location>
</feature>
<evidence type="ECO:0000256" key="1">
    <source>
        <dbReference type="ARBA" id="ARBA00004651"/>
    </source>
</evidence>
<dbReference type="GeneID" id="109478814"/>
<dbReference type="InterPro" id="IPR004316">
    <property type="entry name" value="SWEET_rpt"/>
</dbReference>
<dbReference type="FunFam" id="1.20.1280.290:FF:000010">
    <property type="entry name" value="Sugar transporter SWEET"/>
    <property type="match status" value="1"/>
</dbReference>
<comment type="caution">
    <text evidence="13">Lacks conserved residue(s) required for the propagation of feature annotation.</text>
</comment>
<comment type="subcellular location">
    <subcellularLocation>
        <location evidence="1">Cell membrane</location>
        <topology evidence="1">Multi-pass membrane protein</topology>
    </subcellularLocation>
    <subcellularLocation>
        <location evidence="2">Golgi apparatus membrane</location>
        <topology evidence="2">Multi-pass membrane protein</topology>
    </subcellularLocation>
</comment>
<keyword evidence="11 13" id="KW-0472">Membrane</keyword>
<dbReference type="AlphaFoldDB" id="A0A6P4ZQ74"/>
<dbReference type="FunFam" id="1.20.1280.290:FF:000004">
    <property type="entry name" value="Sugar transporter SWEET"/>
    <property type="match status" value="1"/>
</dbReference>
<dbReference type="PANTHER" id="PTHR10791:SF112">
    <property type="entry name" value="SUGAR TRANSPORTER SWEET1"/>
    <property type="match status" value="1"/>
</dbReference>
<evidence type="ECO:0000256" key="6">
    <source>
        <dbReference type="ARBA" id="ARBA00022597"/>
    </source>
</evidence>
<keyword evidence="14" id="KW-1185">Reference proteome</keyword>
<accession>A0A6P4ZQ74</accession>
<organism evidence="14 15">
    <name type="scientific">Branchiostoma belcheri</name>
    <name type="common">Amphioxus</name>
    <dbReference type="NCBI Taxonomy" id="7741"/>
    <lineage>
        <taxon>Eukaryota</taxon>
        <taxon>Metazoa</taxon>
        <taxon>Chordata</taxon>
        <taxon>Cephalochordata</taxon>
        <taxon>Leptocardii</taxon>
        <taxon>Amphioxiformes</taxon>
        <taxon>Branchiostomatidae</taxon>
        <taxon>Branchiostoma</taxon>
    </lineage>
</organism>
<dbReference type="Pfam" id="PF03083">
    <property type="entry name" value="MtN3_slv"/>
    <property type="match status" value="2"/>
</dbReference>
<evidence type="ECO:0000313" key="15">
    <source>
        <dbReference type="RefSeq" id="XP_019636184.1"/>
    </source>
</evidence>
<keyword evidence="9 13" id="KW-1133">Transmembrane helix</keyword>
<dbReference type="OrthoDB" id="409725at2759"/>
<dbReference type="Gene3D" id="1.20.1280.290">
    <property type="match status" value="2"/>
</dbReference>
<comment type="similarity">
    <text evidence="3 13">Belongs to the SWEET sugar transporter family.</text>
</comment>
<keyword evidence="10" id="KW-0333">Golgi apparatus</keyword>
<keyword evidence="4 13" id="KW-0813">Transport</keyword>
<dbReference type="RefSeq" id="XP_019636184.1">
    <property type="nucleotide sequence ID" value="XM_019780625.1"/>
</dbReference>
<evidence type="ECO:0000256" key="5">
    <source>
        <dbReference type="ARBA" id="ARBA00022475"/>
    </source>
</evidence>
<evidence type="ECO:0000256" key="7">
    <source>
        <dbReference type="ARBA" id="ARBA00022692"/>
    </source>
</evidence>
<name>A0A6P4ZQ74_BRABE</name>
<keyword evidence="7 13" id="KW-0812">Transmembrane</keyword>
<reference evidence="15" key="1">
    <citation type="submission" date="2025-08" db="UniProtKB">
        <authorList>
            <consortium name="RefSeq"/>
        </authorList>
    </citation>
    <scope>IDENTIFICATION</scope>
    <source>
        <tissue evidence="15">Gonad</tissue>
    </source>
</reference>
<evidence type="ECO:0000256" key="3">
    <source>
        <dbReference type="ARBA" id="ARBA00007809"/>
    </source>
</evidence>
<dbReference type="GO" id="GO:0005886">
    <property type="term" value="C:plasma membrane"/>
    <property type="evidence" value="ECO:0007669"/>
    <property type="project" value="UniProtKB-SubCell"/>
</dbReference>
<dbReference type="GO" id="GO:0000139">
    <property type="term" value="C:Golgi membrane"/>
    <property type="evidence" value="ECO:0007669"/>
    <property type="project" value="UniProtKB-SubCell"/>
</dbReference>
<feature type="transmembrane region" description="Helical" evidence="13">
    <location>
        <begin position="6"/>
        <end position="30"/>
    </location>
</feature>
<evidence type="ECO:0000256" key="12">
    <source>
        <dbReference type="ARBA" id="ARBA00054132"/>
    </source>
</evidence>
<feature type="transmembrane region" description="Helical" evidence="13">
    <location>
        <begin position="42"/>
        <end position="62"/>
    </location>
</feature>
<sequence>MFEDLSLVSVMSLLATVCTVGQFLTGSVITSKITQKGSTTGVTVYPFLTALVNCTFWLKYGVLIQDRTLVVVNSIGALLQTSYLVVYYAYTKQKNTLHNQLLGGAAVLFPVLIYVKFFSADDSVAAFHLGLIASGCAVLMYGAPLATMAEVLRTKCTETMTPALSVANFIVSSEWYIYGRLVGDLFIQVPNLLGALLGLIQLSLFVLYPRTPKAANVNQA</sequence>
<proteinExistence type="inferred from homology"/>
<dbReference type="InterPro" id="IPR047664">
    <property type="entry name" value="SWEET"/>
</dbReference>
<evidence type="ECO:0000256" key="4">
    <source>
        <dbReference type="ARBA" id="ARBA00022448"/>
    </source>
</evidence>
<dbReference type="PANTHER" id="PTHR10791">
    <property type="entry name" value="RAG1-ACTIVATING PROTEIN 1"/>
    <property type="match status" value="1"/>
</dbReference>